<dbReference type="EMBL" id="JACHOP010000017">
    <property type="protein sequence ID" value="MBB5758799.1"/>
    <property type="molecule type" value="Genomic_DNA"/>
</dbReference>
<protein>
    <submittedName>
        <fullName evidence="2">Uncharacterized protein</fullName>
    </submittedName>
</protein>
<dbReference type="Proteomes" id="UP000583454">
    <property type="component" value="Unassembled WGS sequence"/>
</dbReference>
<accession>A0A840ZLA2</accession>
<dbReference type="RefSeq" id="WP_183571557.1">
    <property type="nucleotide sequence ID" value="NZ_JACHOP010000017.1"/>
</dbReference>
<organism evidence="2 3">
    <name type="scientific">Methylorubrum rhodinum</name>
    <dbReference type="NCBI Taxonomy" id="29428"/>
    <lineage>
        <taxon>Bacteria</taxon>
        <taxon>Pseudomonadati</taxon>
        <taxon>Pseudomonadota</taxon>
        <taxon>Alphaproteobacteria</taxon>
        <taxon>Hyphomicrobiales</taxon>
        <taxon>Methylobacteriaceae</taxon>
        <taxon>Methylorubrum</taxon>
    </lineage>
</organism>
<gene>
    <name evidence="2" type="ORF">HNR00_003526</name>
</gene>
<reference evidence="2 3" key="1">
    <citation type="submission" date="2020-08" db="EMBL/GenBank/DDBJ databases">
        <title>Genomic Encyclopedia of Type Strains, Phase IV (KMG-IV): sequencing the most valuable type-strain genomes for metagenomic binning, comparative biology and taxonomic classification.</title>
        <authorList>
            <person name="Goeker M."/>
        </authorList>
    </citation>
    <scope>NUCLEOTIDE SEQUENCE [LARGE SCALE GENOMIC DNA]</scope>
    <source>
        <strain evidence="2 3">DSM 2163</strain>
    </source>
</reference>
<keyword evidence="3" id="KW-1185">Reference proteome</keyword>
<feature type="region of interest" description="Disordered" evidence="1">
    <location>
        <begin position="111"/>
        <end position="131"/>
    </location>
</feature>
<evidence type="ECO:0000313" key="3">
    <source>
        <dbReference type="Proteomes" id="UP000583454"/>
    </source>
</evidence>
<name>A0A840ZLA2_9HYPH</name>
<evidence type="ECO:0000256" key="1">
    <source>
        <dbReference type="SAM" id="MobiDB-lite"/>
    </source>
</evidence>
<dbReference type="AlphaFoldDB" id="A0A840ZLA2"/>
<evidence type="ECO:0000313" key="2">
    <source>
        <dbReference type="EMBL" id="MBB5758799.1"/>
    </source>
</evidence>
<proteinExistence type="predicted"/>
<comment type="caution">
    <text evidence="2">The sequence shown here is derived from an EMBL/GenBank/DDBJ whole genome shotgun (WGS) entry which is preliminary data.</text>
</comment>
<sequence length="131" mass="13789">MTPADHDALREEPVEVTPAMLEAARRAWNEGGYALLPTAQRMEAAIAAALPLAPLLAKAESAERVAADVKRALSEATRMDAILLMAGEMTAQERRTARAVANGIAARVRAALRTDPPAGTDAPVKEGARHG</sequence>